<gene>
    <name evidence="1" type="ORF">GCM10009755_27800</name>
</gene>
<dbReference type="Gene3D" id="1.10.150.240">
    <property type="entry name" value="Putative phosphatase, domain 2"/>
    <property type="match status" value="1"/>
</dbReference>
<dbReference type="InterPro" id="IPR036412">
    <property type="entry name" value="HAD-like_sf"/>
</dbReference>
<dbReference type="NCBIfam" id="TIGR01509">
    <property type="entry name" value="HAD-SF-IA-v3"/>
    <property type="match status" value="1"/>
</dbReference>
<reference evidence="1 2" key="1">
    <citation type="journal article" date="2019" name="Int. J. Syst. Evol. Microbiol.">
        <title>The Global Catalogue of Microorganisms (GCM) 10K type strain sequencing project: providing services to taxonomists for standard genome sequencing and annotation.</title>
        <authorList>
            <consortium name="The Broad Institute Genomics Platform"/>
            <consortium name="The Broad Institute Genome Sequencing Center for Infectious Disease"/>
            <person name="Wu L."/>
            <person name="Ma J."/>
        </authorList>
    </citation>
    <scope>NUCLEOTIDE SEQUENCE [LARGE SCALE GENOMIC DNA]</scope>
    <source>
        <strain evidence="1 2">JCM 14546</strain>
    </source>
</reference>
<keyword evidence="1" id="KW-0378">Hydrolase</keyword>
<proteinExistence type="predicted"/>
<accession>A0ABN2TMR2</accession>
<dbReference type="Gene3D" id="3.40.50.1000">
    <property type="entry name" value="HAD superfamily/HAD-like"/>
    <property type="match status" value="1"/>
</dbReference>
<comment type="caution">
    <text evidence="1">The sequence shown here is derived from an EMBL/GenBank/DDBJ whole genome shotgun (WGS) entry which is preliminary data.</text>
</comment>
<keyword evidence="2" id="KW-1185">Reference proteome</keyword>
<dbReference type="SFLD" id="SFLDG01129">
    <property type="entry name" value="C1.5:_HAD__Beta-PGM__Phosphata"/>
    <property type="match status" value="1"/>
</dbReference>
<dbReference type="Proteomes" id="UP001500755">
    <property type="component" value="Unassembled WGS sequence"/>
</dbReference>
<dbReference type="SFLD" id="SFLDS00003">
    <property type="entry name" value="Haloacid_Dehalogenase"/>
    <property type="match status" value="1"/>
</dbReference>
<organism evidence="1 2">
    <name type="scientific">Brevibacterium samyangense</name>
    <dbReference type="NCBI Taxonomy" id="366888"/>
    <lineage>
        <taxon>Bacteria</taxon>
        <taxon>Bacillati</taxon>
        <taxon>Actinomycetota</taxon>
        <taxon>Actinomycetes</taxon>
        <taxon>Micrococcales</taxon>
        <taxon>Brevibacteriaceae</taxon>
        <taxon>Brevibacterium</taxon>
    </lineage>
</organism>
<dbReference type="SUPFAM" id="SSF56784">
    <property type="entry name" value="HAD-like"/>
    <property type="match status" value="1"/>
</dbReference>
<dbReference type="EMBL" id="BAAANO010000035">
    <property type="protein sequence ID" value="GAA2014507.1"/>
    <property type="molecule type" value="Genomic_DNA"/>
</dbReference>
<dbReference type="PANTHER" id="PTHR18901">
    <property type="entry name" value="2-DEOXYGLUCOSE-6-PHOSPHATE PHOSPHATASE 2"/>
    <property type="match status" value="1"/>
</dbReference>
<name>A0ABN2TMR2_9MICO</name>
<evidence type="ECO:0000313" key="1">
    <source>
        <dbReference type="EMBL" id="GAA2014507.1"/>
    </source>
</evidence>
<dbReference type="CDD" id="cd07505">
    <property type="entry name" value="HAD_BPGM-like"/>
    <property type="match status" value="1"/>
</dbReference>
<dbReference type="PANTHER" id="PTHR18901:SF38">
    <property type="entry name" value="PSEUDOURIDINE-5'-PHOSPHATASE"/>
    <property type="match status" value="1"/>
</dbReference>
<dbReference type="InterPro" id="IPR006439">
    <property type="entry name" value="HAD-SF_hydro_IA"/>
</dbReference>
<dbReference type="GO" id="GO:0016787">
    <property type="term" value="F:hydrolase activity"/>
    <property type="evidence" value="ECO:0007669"/>
    <property type="project" value="UniProtKB-KW"/>
</dbReference>
<protein>
    <submittedName>
        <fullName evidence="1">HAD family hydrolase</fullName>
    </submittedName>
</protein>
<evidence type="ECO:0000313" key="2">
    <source>
        <dbReference type="Proteomes" id="UP001500755"/>
    </source>
</evidence>
<dbReference type="InterPro" id="IPR023214">
    <property type="entry name" value="HAD_sf"/>
</dbReference>
<dbReference type="RefSeq" id="WP_344310680.1">
    <property type="nucleotide sequence ID" value="NZ_BAAANO010000035.1"/>
</dbReference>
<sequence>MQTFSAVLWDMDGTLVDTEHYWMEAIAALMGEHGLTWSQEQQLLMVGNDLIDSAKILVAHGLPLDPPVIVEDLLDRVGVLVAEHVPFRPGVQALLAELRAQQIPCMLVTMSYRRLAEAVVAACPEGTFTGIIAGDDVSRGKPDPEPYLTAAAALDLAPGKCLALEDSVPGITSAVAAGTLAIGIPHHVPLADGPGRVLVPTLDGMTVETLESLARSFTGPHAALLTESPSSHLPEASRRSG</sequence>
<dbReference type="InterPro" id="IPR023198">
    <property type="entry name" value="PGP-like_dom2"/>
</dbReference>
<dbReference type="Pfam" id="PF00702">
    <property type="entry name" value="Hydrolase"/>
    <property type="match status" value="1"/>
</dbReference>